<proteinExistence type="predicted"/>
<dbReference type="EMBL" id="CP041046">
    <property type="protein sequence ID" value="QDE38439.1"/>
    <property type="molecule type" value="Genomic_DNA"/>
</dbReference>
<dbReference type="Pfam" id="PF12708">
    <property type="entry name" value="Pect-lyase_RHGA_epim"/>
    <property type="match status" value="1"/>
</dbReference>
<organism evidence="3 4">
    <name type="scientific">Luteibacter pinisoli</name>
    <dbReference type="NCBI Taxonomy" id="2589080"/>
    <lineage>
        <taxon>Bacteria</taxon>
        <taxon>Pseudomonadati</taxon>
        <taxon>Pseudomonadota</taxon>
        <taxon>Gammaproteobacteria</taxon>
        <taxon>Lysobacterales</taxon>
        <taxon>Rhodanobacteraceae</taxon>
        <taxon>Luteibacter</taxon>
    </lineage>
</organism>
<dbReference type="KEGG" id="lpy:FIV34_04100"/>
<evidence type="ECO:0000313" key="4">
    <source>
        <dbReference type="Proteomes" id="UP000316093"/>
    </source>
</evidence>
<dbReference type="InterPro" id="IPR024535">
    <property type="entry name" value="RHGA/B-epi-like_pectate_lyase"/>
</dbReference>
<name>A0A4Y5Z1D7_9GAMM</name>
<dbReference type="AlphaFoldDB" id="A0A4Y5Z1D7"/>
<evidence type="ECO:0000256" key="1">
    <source>
        <dbReference type="SAM" id="MobiDB-lite"/>
    </source>
</evidence>
<evidence type="ECO:0000313" key="3">
    <source>
        <dbReference type="EMBL" id="QDE38439.1"/>
    </source>
</evidence>
<dbReference type="InterPro" id="IPR011050">
    <property type="entry name" value="Pectin_lyase_fold/virulence"/>
</dbReference>
<dbReference type="InterPro" id="IPR012334">
    <property type="entry name" value="Pectin_lyas_fold"/>
</dbReference>
<gene>
    <name evidence="3" type="ORF">FIV34_04100</name>
</gene>
<reference evidence="3 4" key="1">
    <citation type="submission" date="2019-06" db="EMBL/GenBank/DDBJ databases">
        <title>A complete genome sequence for Luteibacter pinisoli MAH-14.</title>
        <authorList>
            <person name="Baltrus D.A."/>
        </authorList>
    </citation>
    <scope>NUCLEOTIDE SEQUENCE [LARGE SCALE GENOMIC DNA]</scope>
    <source>
        <strain evidence="3 4">MAH-14</strain>
    </source>
</reference>
<protein>
    <recommendedName>
        <fullName evidence="2">Rhamnogalacturonase A/B/Epimerase-like pectate lyase domain-containing protein</fullName>
    </recommendedName>
</protein>
<sequence length="692" mass="72809">MQAARRLQPRACVCSRTGRSMTTTATSPRSSSSRKVLARSSTSRTTAKEPRMTVNSTVSTASYTGNGTTSAFPVPFYFLLDTDLKVTKKSVLTGASTVLNLNSDYTLMGAGNQAGGSLQMLAPPAANDKLFIERNIPFVQQTAYPPNDRFPSAAHEKALDRDTMSLQQLQSQLARALVSDPLGTTYDLKNNTLVNSGAAVNDGDIPTLQQVRSLVVGGAAPILVGPSGSSTVGFIQSGVNAVARTVQDKARETYSVKDFGAKGDGATDDAAAIQAAINAAIPAGASVYFPKGRYLINSTVTIDLTAHSSEVDGKGLNLYGAGSGNTVIVNGTNYVGLDVVGTMATAALYSYFKVVGIAITKTGAGTGDIGMRIAKSYGVYFNDVVFLTCSVGFTFTDCVLMTLVSSHFRFCTRGLFAAGQVDPSGSTPNAITLVGCIFYGQVEYAAWFEKGCNVVFVGGSVETTAGGVGAQRFGVKINLAGVYGRAACAFYGTYFERNGNTADVWMVNGDNPCTYLFSGCTFNRLTAAEISTNALLLETNGNTAARVYLTVEGCAFSRYGTYTPNAARPYIATTGATPIIFRDIGNMYTDNLERPVQPSCDPLARVRFVGSTGAITRQQNVISVSRGTTGQYTINFRDSNTSIGGGRTVNITTDIGGFNWVLSETATAVTIQCTNSAGTNTDPGSVSVVVYE</sequence>
<keyword evidence="4" id="KW-1185">Reference proteome</keyword>
<feature type="domain" description="Rhamnogalacturonase A/B/Epimerase-like pectate lyase" evidence="2">
    <location>
        <begin position="255"/>
        <end position="340"/>
    </location>
</feature>
<feature type="region of interest" description="Disordered" evidence="1">
    <location>
        <begin position="1"/>
        <end position="54"/>
    </location>
</feature>
<accession>A0A4Y5Z1D7</accession>
<dbReference type="OrthoDB" id="7022686at2"/>
<evidence type="ECO:0000259" key="2">
    <source>
        <dbReference type="Pfam" id="PF12708"/>
    </source>
</evidence>
<feature type="compositionally biased region" description="Low complexity" evidence="1">
    <location>
        <begin position="19"/>
        <end position="43"/>
    </location>
</feature>
<dbReference type="SUPFAM" id="SSF51126">
    <property type="entry name" value="Pectin lyase-like"/>
    <property type="match status" value="1"/>
</dbReference>
<dbReference type="Gene3D" id="2.160.20.10">
    <property type="entry name" value="Single-stranded right-handed beta-helix, Pectin lyase-like"/>
    <property type="match status" value="1"/>
</dbReference>
<dbReference type="Proteomes" id="UP000316093">
    <property type="component" value="Chromosome"/>
</dbReference>